<dbReference type="Proteomes" id="UP000023152">
    <property type="component" value="Unassembled WGS sequence"/>
</dbReference>
<evidence type="ECO:0000313" key="2">
    <source>
        <dbReference type="EMBL" id="ETO06201.1"/>
    </source>
</evidence>
<protein>
    <recommendedName>
        <fullName evidence="1">Xaa-Pro dipeptidyl-peptidase-like domain-containing protein</fullName>
    </recommendedName>
</protein>
<dbReference type="InterPro" id="IPR029058">
    <property type="entry name" value="AB_hydrolase_fold"/>
</dbReference>
<name>X6LXV6_RETFI</name>
<dbReference type="SUPFAM" id="SSF53474">
    <property type="entry name" value="alpha/beta-Hydrolases"/>
    <property type="match status" value="1"/>
</dbReference>
<gene>
    <name evidence="2" type="ORF">RFI_31193</name>
</gene>
<comment type="caution">
    <text evidence="2">The sequence shown here is derived from an EMBL/GenBank/DDBJ whole genome shotgun (WGS) entry which is preliminary data.</text>
</comment>
<accession>X6LXV6</accession>
<dbReference type="EMBL" id="ASPP01027371">
    <property type="protein sequence ID" value="ETO06201.1"/>
    <property type="molecule type" value="Genomic_DNA"/>
</dbReference>
<keyword evidence="3" id="KW-1185">Reference proteome</keyword>
<evidence type="ECO:0000313" key="3">
    <source>
        <dbReference type="Proteomes" id="UP000023152"/>
    </source>
</evidence>
<organism evidence="2 3">
    <name type="scientific">Reticulomyxa filosa</name>
    <dbReference type="NCBI Taxonomy" id="46433"/>
    <lineage>
        <taxon>Eukaryota</taxon>
        <taxon>Sar</taxon>
        <taxon>Rhizaria</taxon>
        <taxon>Retaria</taxon>
        <taxon>Foraminifera</taxon>
        <taxon>Monothalamids</taxon>
        <taxon>Reticulomyxidae</taxon>
        <taxon>Reticulomyxa</taxon>
    </lineage>
</organism>
<reference evidence="2 3" key="1">
    <citation type="journal article" date="2013" name="Curr. Biol.">
        <title>The Genome of the Foraminiferan Reticulomyxa filosa.</title>
        <authorList>
            <person name="Glockner G."/>
            <person name="Hulsmann N."/>
            <person name="Schleicher M."/>
            <person name="Noegel A.A."/>
            <person name="Eichinger L."/>
            <person name="Gallinger C."/>
            <person name="Pawlowski J."/>
            <person name="Sierra R."/>
            <person name="Euteneuer U."/>
            <person name="Pillet L."/>
            <person name="Moustafa A."/>
            <person name="Platzer M."/>
            <person name="Groth M."/>
            <person name="Szafranski K."/>
            <person name="Schliwa M."/>
        </authorList>
    </citation>
    <scope>NUCLEOTIDE SEQUENCE [LARGE SCALE GENOMIC DNA]</scope>
</reference>
<dbReference type="OrthoDB" id="416441at2759"/>
<dbReference type="Gene3D" id="3.40.50.1820">
    <property type="entry name" value="alpha/beta hydrolase"/>
    <property type="match status" value="1"/>
</dbReference>
<dbReference type="GO" id="GO:0016787">
    <property type="term" value="F:hydrolase activity"/>
    <property type="evidence" value="ECO:0007669"/>
    <property type="project" value="InterPro"/>
</dbReference>
<evidence type="ECO:0000259" key="1">
    <source>
        <dbReference type="Pfam" id="PF02129"/>
    </source>
</evidence>
<sequence>MQVHVVHTCAHAKTHKTLQKKKKKKNKDGLSGDAATAISYGYAYLGQDVRGRYLSNGSYSFWRTDGNDTIDTIAWLLQQTWSDSLMGVQGVSADAIAHYVDFAGVMTDTLYEKYFVPEFKAIQTAVLLVGTNMLHETCYQGGAYVESLISGWLTEIGEASYIDTVLENEPFGPYWYPINGDFQSKWDLFDFPMVHFAGWYDIFSTTQIQVALAINETEKNEGGGGYKDIRIRILFPITTYFLKSESSEGAKGQQILMIDAGGHCEQGAINWPNNSYGLDLLLDTLLPEIYAGAFESAKHNVPFDIHSVIPWNVLFYMLGPGGLGSEGNYWIAAESLPPVTSYLTYYLDGSGSSGALNLDLPQGSGTKQY</sequence>
<dbReference type="InterPro" id="IPR000383">
    <property type="entry name" value="Xaa-Pro-like_dom"/>
</dbReference>
<dbReference type="AlphaFoldDB" id="X6LXV6"/>
<dbReference type="Pfam" id="PF02129">
    <property type="entry name" value="Peptidase_S15"/>
    <property type="match status" value="1"/>
</dbReference>
<feature type="domain" description="Xaa-Pro dipeptidyl-peptidase-like" evidence="1">
    <location>
        <begin position="23"/>
        <end position="98"/>
    </location>
</feature>
<proteinExistence type="predicted"/>
<feature type="non-terminal residue" evidence="2">
    <location>
        <position position="369"/>
    </location>
</feature>